<name>A0A6J2CMA4_ZALCA</name>
<dbReference type="AlphaFoldDB" id="A0A6J2CMA4"/>
<dbReference type="Proteomes" id="UP000515165">
    <property type="component" value="Chromosome 1"/>
</dbReference>
<gene>
    <name evidence="4" type="primary">LOC113918708</name>
</gene>
<reference evidence="4" key="1">
    <citation type="submission" date="2025-08" db="UniProtKB">
        <authorList>
            <consortium name="RefSeq"/>
        </authorList>
    </citation>
    <scope>IDENTIFICATION</scope>
    <source>
        <tissue evidence="4">Blood</tissue>
    </source>
</reference>
<feature type="signal peptide" evidence="2">
    <location>
        <begin position="1"/>
        <end position="20"/>
    </location>
</feature>
<feature type="chain" id="PRO_5026898946" evidence="2">
    <location>
        <begin position="21"/>
        <end position="287"/>
    </location>
</feature>
<protein>
    <submittedName>
        <fullName evidence="4">Uncharacterized protein LOC113918708</fullName>
    </submittedName>
</protein>
<organism evidence="3 4">
    <name type="scientific">Zalophus californianus</name>
    <name type="common">California sealion</name>
    <dbReference type="NCBI Taxonomy" id="9704"/>
    <lineage>
        <taxon>Eukaryota</taxon>
        <taxon>Metazoa</taxon>
        <taxon>Chordata</taxon>
        <taxon>Craniata</taxon>
        <taxon>Vertebrata</taxon>
        <taxon>Euteleostomi</taxon>
        <taxon>Mammalia</taxon>
        <taxon>Eutheria</taxon>
        <taxon>Laurasiatheria</taxon>
        <taxon>Carnivora</taxon>
        <taxon>Caniformia</taxon>
        <taxon>Pinnipedia</taxon>
        <taxon>Otariidae</taxon>
        <taxon>Zalophus</taxon>
    </lineage>
</organism>
<evidence type="ECO:0000256" key="1">
    <source>
        <dbReference type="SAM" id="MobiDB-lite"/>
    </source>
</evidence>
<feature type="region of interest" description="Disordered" evidence="1">
    <location>
        <begin position="224"/>
        <end position="287"/>
    </location>
</feature>
<proteinExistence type="predicted"/>
<dbReference type="RefSeq" id="XP_027443228.1">
    <property type="nucleotide sequence ID" value="XM_027587427.2"/>
</dbReference>
<keyword evidence="3" id="KW-1185">Reference proteome</keyword>
<dbReference type="GeneID" id="113918708"/>
<accession>A0A6J2CMA4</accession>
<keyword evidence="2" id="KW-0732">Signal</keyword>
<evidence type="ECO:0000313" key="3">
    <source>
        <dbReference type="Proteomes" id="UP000515165"/>
    </source>
</evidence>
<evidence type="ECO:0000256" key="2">
    <source>
        <dbReference type="SAM" id="SignalP"/>
    </source>
</evidence>
<feature type="region of interest" description="Disordered" evidence="1">
    <location>
        <begin position="176"/>
        <end position="199"/>
    </location>
</feature>
<dbReference type="KEGG" id="zca:113918708"/>
<feature type="region of interest" description="Disordered" evidence="1">
    <location>
        <begin position="71"/>
        <end position="112"/>
    </location>
</feature>
<sequence>MARGLAVFSVLAGVLNGLVGQDSAGHISWVPGTLPGPGRKWTTTSHSKLDHSERCPAWLCFKGHLASGDGGRRAWHSGPWQDSQPACPASTGVGRPRKQRGGTNEEEEIVSSQPVTCSHAKDLECSISGDNQNTARPCWTAPGGEACSGGYLLHLKNQLWELRDWEKRALDLLNLTPESQDGTQDARKGGNRSLGSKTSAAQSEGAFVWLETSFLCASEYGPDGDGRHQTAPPASQALAEARGWGARLGAGGAPRSRGDPPSPRLPSLLEDRTWAMWGSSPSTPASQ</sequence>
<evidence type="ECO:0000313" key="4">
    <source>
        <dbReference type="RefSeq" id="XP_027443228.1"/>
    </source>
</evidence>